<sequence>MERVLAEVNLGSPAVFSPAKNFTTVGSLVNVVISNAFVLAGIIAFVLLIFGAFGLIVSAGSGNSEQTEKGKNAITYAVLGLVIVVVSVWIIQILEQITGLKILNHGPI</sequence>
<dbReference type="STRING" id="1798370.A2Z00_01235"/>
<feature type="transmembrane region" description="Helical" evidence="1">
    <location>
        <begin position="73"/>
        <end position="94"/>
    </location>
</feature>
<feature type="transmembrane region" description="Helical" evidence="1">
    <location>
        <begin position="36"/>
        <end position="61"/>
    </location>
</feature>
<keyword evidence="1" id="KW-1133">Transmembrane helix</keyword>
<name>A0A1F5ZFS8_9BACT</name>
<evidence type="ECO:0000256" key="1">
    <source>
        <dbReference type="SAM" id="Phobius"/>
    </source>
</evidence>
<dbReference type="EMBL" id="MFIZ01000034">
    <property type="protein sequence ID" value="OGG11251.1"/>
    <property type="molecule type" value="Genomic_DNA"/>
</dbReference>
<keyword evidence="1" id="KW-0472">Membrane</keyword>
<gene>
    <name evidence="2" type="ORF">A2Z00_01235</name>
</gene>
<comment type="caution">
    <text evidence="2">The sequence shown here is derived from an EMBL/GenBank/DDBJ whole genome shotgun (WGS) entry which is preliminary data.</text>
</comment>
<dbReference type="Proteomes" id="UP000177268">
    <property type="component" value="Unassembled WGS sequence"/>
</dbReference>
<evidence type="ECO:0000313" key="3">
    <source>
        <dbReference type="Proteomes" id="UP000177268"/>
    </source>
</evidence>
<dbReference type="Pfam" id="PF18895">
    <property type="entry name" value="T4SS_pilin"/>
    <property type="match status" value="1"/>
</dbReference>
<proteinExistence type="predicted"/>
<protein>
    <submittedName>
        <fullName evidence="2">Uncharacterized protein</fullName>
    </submittedName>
</protein>
<dbReference type="InterPro" id="IPR043993">
    <property type="entry name" value="T4SS_pilin"/>
</dbReference>
<evidence type="ECO:0000313" key="2">
    <source>
        <dbReference type="EMBL" id="OGG11251.1"/>
    </source>
</evidence>
<reference evidence="2 3" key="1">
    <citation type="journal article" date="2016" name="Nat. Commun.">
        <title>Thousands of microbial genomes shed light on interconnected biogeochemical processes in an aquifer system.</title>
        <authorList>
            <person name="Anantharaman K."/>
            <person name="Brown C.T."/>
            <person name="Hug L.A."/>
            <person name="Sharon I."/>
            <person name="Castelle C.J."/>
            <person name="Probst A.J."/>
            <person name="Thomas B.C."/>
            <person name="Singh A."/>
            <person name="Wilkins M.J."/>
            <person name="Karaoz U."/>
            <person name="Brodie E.L."/>
            <person name="Williams K.H."/>
            <person name="Hubbard S.S."/>
            <person name="Banfield J.F."/>
        </authorList>
    </citation>
    <scope>NUCLEOTIDE SEQUENCE [LARGE SCALE GENOMIC DNA]</scope>
</reference>
<accession>A0A1F5ZFS8</accession>
<organism evidence="2 3">
    <name type="scientific">Candidatus Gottesmanbacteria bacterium RBG_13_45_10</name>
    <dbReference type="NCBI Taxonomy" id="1798370"/>
    <lineage>
        <taxon>Bacteria</taxon>
        <taxon>Candidatus Gottesmaniibacteriota</taxon>
    </lineage>
</organism>
<dbReference type="AlphaFoldDB" id="A0A1F5ZFS8"/>
<keyword evidence="1" id="KW-0812">Transmembrane</keyword>